<dbReference type="Proteomes" id="UP001227268">
    <property type="component" value="Unassembled WGS sequence"/>
</dbReference>
<organism evidence="1 2">
    <name type="scientific">Naganishia friedmannii</name>
    <dbReference type="NCBI Taxonomy" id="89922"/>
    <lineage>
        <taxon>Eukaryota</taxon>
        <taxon>Fungi</taxon>
        <taxon>Dikarya</taxon>
        <taxon>Basidiomycota</taxon>
        <taxon>Agaricomycotina</taxon>
        <taxon>Tremellomycetes</taxon>
        <taxon>Filobasidiales</taxon>
        <taxon>Filobasidiaceae</taxon>
        <taxon>Naganishia</taxon>
    </lineage>
</organism>
<name>A0ACC2V453_9TREE</name>
<protein>
    <submittedName>
        <fullName evidence="1">Uncharacterized protein</fullName>
    </submittedName>
</protein>
<sequence>MADRVKLGYREQFQEVANVGKITVRYLSWTFAKIAKEDASSDPLREKNADETQRVLNDYIIRNCSNANEAVRRA</sequence>
<evidence type="ECO:0000313" key="2">
    <source>
        <dbReference type="Proteomes" id="UP001227268"/>
    </source>
</evidence>
<reference evidence="1" key="1">
    <citation type="submission" date="2023-04" db="EMBL/GenBank/DDBJ databases">
        <title>Draft Genome sequencing of Naganishia species isolated from polar environments using Oxford Nanopore Technology.</title>
        <authorList>
            <person name="Leo P."/>
            <person name="Venkateswaran K."/>
        </authorList>
    </citation>
    <scope>NUCLEOTIDE SEQUENCE</scope>
    <source>
        <strain evidence="1">MNA-CCFEE 5423</strain>
    </source>
</reference>
<accession>A0ACC2V453</accession>
<gene>
    <name evidence="1" type="ORF">QFC21_006127</name>
</gene>
<evidence type="ECO:0000313" key="1">
    <source>
        <dbReference type="EMBL" id="KAJ9094027.1"/>
    </source>
</evidence>
<keyword evidence="2" id="KW-1185">Reference proteome</keyword>
<comment type="caution">
    <text evidence="1">The sequence shown here is derived from an EMBL/GenBank/DDBJ whole genome shotgun (WGS) entry which is preliminary data.</text>
</comment>
<proteinExistence type="predicted"/>
<dbReference type="EMBL" id="JASBWT010000027">
    <property type="protein sequence ID" value="KAJ9094027.1"/>
    <property type="molecule type" value="Genomic_DNA"/>
</dbReference>